<sequence length="353" mass="41828">MVAVVEEVEAVVSRSDPPILSPSGFIQVSQAVCGTQKHHRKIRKIRLAIVKHLKANGGMFRSEYSSMEEYLTVSKMAYVGSWATEVEIQAAADFFGVSIFTYCDGCWLEYSCKDRPLSYQGIYLENCNFLNIVQIKYRTNMSHRNTLKAMSKTEYHKNKCHRDTVKERSKAKYRKNKSHRVRVKEMSIMKYRTNKSHRVRVKEISIIKYRTNKSHRVRVKEISRIKYRTNKSHRVRVKEISRIKYRTNKSHRVRVKEMSKIKYRTNKSHRVRVQEMSKIKYRTNKSHRLNVKSMSRKKYHGNRHHRQRVIAHIKLKRQHIKATLTEFDVVMQQFLAKVNDGPDFVCCVFQKAV</sequence>
<dbReference type="CDD" id="cd22755">
    <property type="entry name" value="OTU_CeDUB-like"/>
    <property type="match status" value="1"/>
</dbReference>
<keyword evidence="2" id="KW-1185">Reference proteome</keyword>
<dbReference type="AlphaFoldDB" id="A0AA47NZJ2"/>
<evidence type="ECO:0000313" key="1">
    <source>
        <dbReference type="EMBL" id="KAK0142955.1"/>
    </source>
</evidence>
<accession>A0AA47NZJ2</accession>
<comment type="caution">
    <text evidence="1">The sequence shown here is derived from an EMBL/GenBank/DDBJ whole genome shotgun (WGS) entry which is preliminary data.</text>
</comment>
<organism evidence="1 2">
    <name type="scientific">Merluccius polli</name>
    <name type="common">Benguela hake</name>
    <name type="synonym">Merluccius cadenati</name>
    <dbReference type="NCBI Taxonomy" id="89951"/>
    <lineage>
        <taxon>Eukaryota</taxon>
        <taxon>Metazoa</taxon>
        <taxon>Chordata</taxon>
        <taxon>Craniata</taxon>
        <taxon>Vertebrata</taxon>
        <taxon>Euteleostomi</taxon>
        <taxon>Actinopterygii</taxon>
        <taxon>Neopterygii</taxon>
        <taxon>Teleostei</taxon>
        <taxon>Neoteleostei</taxon>
        <taxon>Acanthomorphata</taxon>
        <taxon>Zeiogadaria</taxon>
        <taxon>Gadariae</taxon>
        <taxon>Gadiformes</taxon>
        <taxon>Gadoidei</taxon>
        <taxon>Merlucciidae</taxon>
        <taxon>Merluccius</taxon>
    </lineage>
</organism>
<dbReference type="EMBL" id="JAOPHQ010003451">
    <property type="protein sequence ID" value="KAK0142955.1"/>
    <property type="molecule type" value="Genomic_DNA"/>
</dbReference>
<gene>
    <name evidence="1" type="ORF">N1851_018935</name>
</gene>
<protein>
    <submittedName>
        <fullName evidence="1">Uncharacterized protein</fullName>
    </submittedName>
</protein>
<dbReference type="Gene3D" id="3.90.70.80">
    <property type="match status" value="1"/>
</dbReference>
<proteinExistence type="predicted"/>
<name>A0AA47NZJ2_MERPO</name>
<evidence type="ECO:0000313" key="2">
    <source>
        <dbReference type="Proteomes" id="UP001174136"/>
    </source>
</evidence>
<reference evidence="1" key="1">
    <citation type="journal article" date="2023" name="Front. Mar. Sci.">
        <title>A new Merluccius polli reference genome to investigate the effects of global change in West African waters.</title>
        <authorList>
            <person name="Mateo J.L."/>
            <person name="Blanco-Fernandez C."/>
            <person name="Garcia-Vazquez E."/>
            <person name="Machado-Schiaffino G."/>
        </authorList>
    </citation>
    <scope>NUCLEOTIDE SEQUENCE</scope>
    <source>
        <strain evidence="1">C29</strain>
        <tissue evidence="1">Fin</tissue>
    </source>
</reference>
<dbReference type="Proteomes" id="UP001174136">
    <property type="component" value="Unassembled WGS sequence"/>
</dbReference>